<organism evidence="1 2">
    <name type="scientific">Actinoplanes octamycinicus</name>
    <dbReference type="NCBI Taxonomy" id="135948"/>
    <lineage>
        <taxon>Bacteria</taxon>
        <taxon>Bacillati</taxon>
        <taxon>Actinomycetota</taxon>
        <taxon>Actinomycetes</taxon>
        <taxon>Micromonosporales</taxon>
        <taxon>Micromonosporaceae</taxon>
        <taxon>Actinoplanes</taxon>
    </lineage>
</organism>
<sequence length="227" mass="25699">MGYDMYTVVVPDGEAQQVEEIRKQFFAAARIRDTLSSDDPTFLFAQDRVVQLHELLRNTQKSYFRLNIWGMGRFRQAMHELGMAYACDLPGQFPPWPQGRLGQIAEALLEQEDPADYLAKYGRTAAEKAAPTDTEIAAVRARQEQAEALLRSHPGDTAGIPLYKFGSNDGWIVTPAECMDALAAWYRASDEQRERALANAGIDDIEYWNAWLDYLHRACFCEGFAVH</sequence>
<protein>
    <submittedName>
        <fullName evidence="1">Uncharacterized protein</fullName>
    </submittedName>
</protein>
<evidence type="ECO:0000313" key="1">
    <source>
        <dbReference type="EMBL" id="MBB4738338.1"/>
    </source>
</evidence>
<accession>A0A7W7GU57</accession>
<reference evidence="1 2" key="1">
    <citation type="submission" date="2020-08" db="EMBL/GenBank/DDBJ databases">
        <title>Sequencing the genomes of 1000 actinobacteria strains.</title>
        <authorList>
            <person name="Klenk H.-P."/>
        </authorList>
    </citation>
    <scope>NUCLEOTIDE SEQUENCE [LARGE SCALE GENOMIC DNA]</scope>
    <source>
        <strain evidence="1 2">DSM 45809</strain>
    </source>
</reference>
<proteinExistence type="predicted"/>
<keyword evidence="2" id="KW-1185">Reference proteome</keyword>
<gene>
    <name evidence="1" type="ORF">BJY16_001797</name>
</gene>
<dbReference type="Proteomes" id="UP000546162">
    <property type="component" value="Unassembled WGS sequence"/>
</dbReference>
<comment type="caution">
    <text evidence="1">The sequence shown here is derived from an EMBL/GenBank/DDBJ whole genome shotgun (WGS) entry which is preliminary data.</text>
</comment>
<dbReference type="EMBL" id="JACHNB010000001">
    <property type="protein sequence ID" value="MBB4738338.1"/>
    <property type="molecule type" value="Genomic_DNA"/>
</dbReference>
<dbReference type="RefSeq" id="WP_185038614.1">
    <property type="nucleotide sequence ID" value="NZ_BAABFG010000005.1"/>
</dbReference>
<evidence type="ECO:0000313" key="2">
    <source>
        <dbReference type="Proteomes" id="UP000546162"/>
    </source>
</evidence>
<dbReference type="AlphaFoldDB" id="A0A7W7GU57"/>
<name>A0A7W7GU57_9ACTN</name>